<proteinExistence type="predicted"/>
<gene>
    <name evidence="2" type="ORF">NDU88_005133</name>
</gene>
<sequence>MVSDKSSLTTAQQKIIRYAKQGVQSDNGGAATGAPTVEDSAQSATILQVIHDLKVTMEGKMGELKVDLALIWQDLRNTTHRVIEVECRLSETEDTVKTQEEQLVKLQRLVKQLEARA</sequence>
<keyword evidence="1" id="KW-0175">Coiled coil</keyword>
<accession>A0AAV7LM07</accession>
<evidence type="ECO:0000313" key="2">
    <source>
        <dbReference type="EMBL" id="KAJ1092019.1"/>
    </source>
</evidence>
<dbReference type="Proteomes" id="UP001066276">
    <property type="component" value="Chromosome 11"/>
</dbReference>
<name>A0AAV7LM07_PLEWA</name>
<organism evidence="2 3">
    <name type="scientific">Pleurodeles waltl</name>
    <name type="common">Iberian ribbed newt</name>
    <dbReference type="NCBI Taxonomy" id="8319"/>
    <lineage>
        <taxon>Eukaryota</taxon>
        <taxon>Metazoa</taxon>
        <taxon>Chordata</taxon>
        <taxon>Craniata</taxon>
        <taxon>Vertebrata</taxon>
        <taxon>Euteleostomi</taxon>
        <taxon>Amphibia</taxon>
        <taxon>Batrachia</taxon>
        <taxon>Caudata</taxon>
        <taxon>Salamandroidea</taxon>
        <taxon>Salamandridae</taxon>
        <taxon>Pleurodelinae</taxon>
        <taxon>Pleurodeles</taxon>
    </lineage>
</organism>
<reference evidence="2" key="1">
    <citation type="journal article" date="2022" name="bioRxiv">
        <title>Sequencing and chromosome-scale assembly of the giantPleurodeles waltlgenome.</title>
        <authorList>
            <person name="Brown T."/>
            <person name="Elewa A."/>
            <person name="Iarovenko S."/>
            <person name="Subramanian E."/>
            <person name="Araus A.J."/>
            <person name="Petzold A."/>
            <person name="Susuki M."/>
            <person name="Suzuki K.-i.T."/>
            <person name="Hayashi T."/>
            <person name="Toyoda A."/>
            <person name="Oliveira C."/>
            <person name="Osipova E."/>
            <person name="Leigh N.D."/>
            <person name="Simon A."/>
            <person name="Yun M.H."/>
        </authorList>
    </citation>
    <scope>NUCLEOTIDE SEQUENCE</scope>
    <source>
        <strain evidence="2">20211129_DDA</strain>
        <tissue evidence="2">Liver</tissue>
    </source>
</reference>
<evidence type="ECO:0000313" key="3">
    <source>
        <dbReference type="Proteomes" id="UP001066276"/>
    </source>
</evidence>
<dbReference type="EMBL" id="JANPWB010000015">
    <property type="protein sequence ID" value="KAJ1092019.1"/>
    <property type="molecule type" value="Genomic_DNA"/>
</dbReference>
<keyword evidence="3" id="KW-1185">Reference proteome</keyword>
<comment type="caution">
    <text evidence="2">The sequence shown here is derived from an EMBL/GenBank/DDBJ whole genome shotgun (WGS) entry which is preliminary data.</text>
</comment>
<evidence type="ECO:0000256" key="1">
    <source>
        <dbReference type="SAM" id="Coils"/>
    </source>
</evidence>
<protein>
    <submittedName>
        <fullName evidence="2">Uncharacterized protein</fullName>
    </submittedName>
</protein>
<dbReference type="AlphaFoldDB" id="A0AAV7LM07"/>
<feature type="coiled-coil region" evidence="1">
    <location>
        <begin position="82"/>
        <end position="116"/>
    </location>
</feature>